<gene>
    <name evidence="2" type="ORF">FN976_25070</name>
</gene>
<accession>A0A562ZI84</accession>
<dbReference type="EMBL" id="VOBQ01000022">
    <property type="protein sequence ID" value="TWO67904.1"/>
    <property type="molecule type" value="Genomic_DNA"/>
</dbReference>
<evidence type="ECO:0000313" key="2">
    <source>
        <dbReference type="EMBL" id="TWO67904.1"/>
    </source>
</evidence>
<dbReference type="InterPro" id="IPR012312">
    <property type="entry name" value="Hemerythrin-like"/>
</dbReference>
<comment type="caution">
    <text evidence="2">The sequence shown here is derived from an EMBL/GenBank/DDBJ whole genome shotgun (WGS) entry which is preliminary data.</text>
</comment>
<dbReference type="Gene3D" id="1.20.120.520">
    <property type="entry name" value="nmb1532 protein domain like"/>
    <property type="match status" value="1"/>
</dbReference>
<organism evidence="2 3">
    <name type="scientific">Caenimonas sedimenti</name>
    <dbReference type="NCBI Taxonomy" id="2596921"/>
    <lineage>
        <taxon>Bacteria</taxon>
        <taxon>Pseudomonadati</taxon>
        <taxon>Pseudomonadota</taxon>
        <taxon>Betaproteobacteria</taxon>
        <taxon>Burkholderiales</taxon>
        <taxon>Comamonadaceae</taxon>
        <taxon>Caenimonas</taxon>
    </lineage>
</organism>
<reference evidence="2 3" key="1">
    <citation type="submission" date="2019-07" db="EMBL/GenBank/DDBJ databases">
        <title>Caenimonas sedimenti sp. nov., isolated from activated sludge.</title>
        <authorList>
            <person name="Xu J."/>
        </authorList>
    </citation>
    <scope>NUCLEOTIDE SEQUENCE [LARGE SCALE GENOMIC DNA]</scope>
    <source>
        <strain evidence="2 3">HX-9-20</strain>
    </source>
</reference>
<dbReference type="RefSeq" id="WP_145896086.1">
    <property type="nucleotide sequence ID" value="NZ_VOBQ01000022.1"/>
</dbReference>
<keyword evidence="3" id="KW-1185">Reference proteome</keyword>
<sequence>MNIFEALRLSHEIQRALAAQILETQGDSPERNHLYTELKHELAAHAAAEERCFYLPLIEHDSSMGQSRHGMAEHHEMDELVDELNKMDFASSGWLAHFKKLHHKVFHHLDDEESAIFQLAGKVLNEAQKISLAKAYEEEYAKFRLLKTPVSSAES</sequence>
<dbReference type="PANTHER" id="PTHR35585:SF1">
    <property type="entry name" value="HHE DOMAIN PROTEIN (AFU_ORTHOLOGUE AFUA_4G00730)"/>
    <property type="match status" value="1"/>
</dbReference>
<protein>
    <submittedName>
        <fullName evidence="2">Hemerythrin domain-containing protein</fullName>
    </submittedName>
</protein>
<feature type="domain" description="Hemerythrin-like" evidence="1">
    <location>
        <begin position="3"/>
        <end position="120"/>
    </location>
</feature>
<name>A0A562ZI84_9BURK</name>
<dbReference type="Pfam" id="PF01814">
    <property type="entry name" value="Hemerythrin"/>
    <property type="match status" value="1"/>
</dbReference>
<evidence type="ECO:0000259" key="1">
    <source>
        <dbReference type="Pfam" id="PF01814"/>
    </source>
</evidence>
<evidence type="ECO:0000313" key="3">
    <source>
        <dbReference type="Proteomes" id="UP000318199"/>
    </source>
</evidence>
<proteinExistence type="predicted"/>
<dbReference type="AlphaFoldDB" id="A0A562ZI84"/>
<dbReference type="OrthoDB" id="5523420at2"/>
<dbReference type="Proteomes" id="UP000318199">
    <property type="component" value="Unassembled WGS sequence"/>
</dbReference>
<dbReference type="PANTHER" id="PTHR35585">
    <property type="entry name" value="HHE DOMAIN PROTEIN (AFU_ORTHOLOGUE AFUA_4G00730)"/>
    <property type="match status" value="1"/>
</dbReference>